<evidence type="ECO:0008006" key="3">
    <source>
        <dbReference type="Google" id="ProtNLM"/>
    </source>
</evidence>
<evidence type="ECO:0000256" key="1">
    <source>
        <dbReference type="SAM" id="Phobius"/>
    </source>
</evidence>
<feature type="transmembrane region" description="Helical" evidence="1">
    <location>
        <begin position="39"/>
        <end position="69"/>
    </location>
</feature>
<dbReference type="EMBL" id="MN175499">
    <property type="protein sequence ID" value="QID06572.1"/>
    <property type="molecule type" value="Genomic_DNA"/>
</dbReference>
<keyword evidence="1" id="KW-1133">Transmembrane helix</keyword>
<proteinExistence type="predicted"/>
<accession>A0A6G6ACL5</accession>
<reference evidence="2" key="1">
    <citation type="submission" date="2019-07" db="EMBL/GenBank/DDBJ databases">
        <title>The discovery of a new lineage B mimivirus raises questions about particles surface fibrils.</title>
        <authorList>
            <person name="Silva L.K.S."/>
            <person name="Rodrigues R.A.L."/>
            <person name="Andrade A.C.S.P."/>
            <person name="Hikida H."/>
            <person name="Andreani J."/>
            <person name="Levasseur A."/>
            <person name="La Scola B."/>
            <person name="Abrahao J.S."/>
        </authorList>
    </citation>
    <scope>NUCLEOTIDE SEQUENCE</scope>
    <source>
        <strain evidence="2">B60</strain>
    </source>
</reference>
<sequence length="88" mass="8863">MADLIIAGIGVTGAIGGLVGAGLYIDYQKKKGYFDPSSTLSIALIGGIVGAITAYTIAGCIVVGTGLYFGTVGIYYGTKKLLLLSGIL</sequence>
<keyword evidence="1" id="KW-0812">Transmembrane</keyword>
<organism evidence="2">
    <name type="scientific">Borely moumouvirus</name>
    <dbReference type="NCBI Taxonomy" id="2712067"/>
    <lineage>
        <taxon>Viruses</taxon>
        <taxon>Varidnaviria</taxon>
        <taxon>Bamfordvirae</taxon>
        <taxon>Nucleocytoviricota</taxon>
        <taxon>Megaviricetes</taxon>
        <taxon>Imitervirales</taxon>
        <taxon>Mimiviridae</taxon>
        <taxon>Megamimivirinae</taxon>
        <taxon>Moumouvirus</taxon>
    </lineage>
</organism>
<evidence type="ECO:0000313" key="2">
    <source>
        <dbReference type="EMBL" id="QID06572.1"/>
    </source>
</evidence>
<feature type="transmembrane region" description="Helical" evidence="1">
    <location>
        <begin position="6"/>
        <end position="27"/>
    </location>
</feature>
<name>A0A6G6ACL5_9VIRU</name>
<protein>
    <recommendedName>
        <fullName evidence="3">Transmembrane protein</fullName>
    </recommendedName>
</protein>
<keyword evidence="1" id="KW-0472">Membrane</keyword>